<feature type="transmembrane region" description="Helical" evidence="7">
    <location>
        <begin position="570"/>
        <end position="590"/>
    </location>
</feature>
<dbReference type="InterPro" id="IPR025857">
    <property type="entry name" value="MacB_PCD"/>
</dbReference>
<feature type="transmembrane region" description="Helical" evidence="7">
    <location>
        <begin position="327"/>
        <end position="346"/>
    </location>
</feature>
<evidence type="ECO:0000313" key="10">
    <source>
        <dbReference type="EMBL" id="GES14077.1"/>
    </source>
</evidence>
<keyword evidence="4 7" id="KW-1133">Transmembrane helix</keyword>
<feature type="transmembrane region" description="Helical" evidence="7">
    <location>
        <begin position="525"/>
        <end position="558"/>
    </location>
</feature>
<feature type="transmembrane region" description="Helical" evidence="7">
    <location>
        <begin position="435"/>
        <end position="459"/>
    </location>
</feature>
<dbReference type="GO" id="GO:0022857">
    <property type="term" value="F:transmembrane transporter activity"/>
    <property type="evidence" value="ECO:0007669"/>
    <property type="project" value="TreeGrafter"/>
</dbReference>
<proteinExistence type="inferred from homology"/>
<evidence type="ECO:0000259" key="8">
    <source>
        <dbReference type="Pfam" id="PF02687"/>
    </source>
</evidence>
<dbReference type="PANTHER" id="PTHR30572">
    <property type="entry name" value="MEMBRANE COMPONENT OF TRANSPORTER-RELATED"/>
    <property type="match status" value="1"/>
</dbReference>
<dbReference type="RefSeq" id="WP_246268982.1">
    <property type="nucleotide sequence ID" value="NZ_BAAAHL010000062.1"/>
</dbReference>
<dbReference type="PANTHER" id="PTHR30572:SF4">
    <property type="entry name" value="ABC TRANSPORTER PERMEASE YTRF"/>
    <property type="match status" value="1"/>
</dbReference>
<organism evidence="10 11">
    <name type="scientific">Acrocarpospora macrocephala</name>
    <dbReference type="NCBI Taxonomy" id="150177"/>
    <lineage>
        <taxon>Bacteria</taxon>
        <taxon>Bacillati</taxon>
        <taxon>Actinomycetota</taxon>
        <taxon>Actinomycetes</taxon>
        <taxon>Streptosporangiales</taxon>
        <taxon>Streptosporangiaceae</taxon>
        <taxon>Acrocarpospora</taxon>
    </lineage>
</organism>
<feature type="transmembrane region" description="Helical" evidence="7">
    <location>
        <begin position="366"/>
        <end position="387"/>
    </location>
</feature>
<comment type="subcellular location">
    <subcellularLocation>
        <location evidence="1">Cell membrane</location>
        <topology evidence="1">Multi-pass membrane protein</topology>
    </subcellularLocation>
</comment>
<keyword evidence="3 7" id="KW-0812">Transmembrane</keyword>
<evidence type="ECO:0000256" key="4">
    <source>
        <dbReference type="ARBA" id="ARBA00022989"/>
    </source>
</evidence>
<name>A0A5M3WX87_9ACTN</name>
<evidence type="ECO:0000256" key="2">
    <source>
        <dbReference type="ARBA" id="ARBA00022475"/>
    </source>
</evidence>
<dbReference type="EMBL" id="BLAE01000054">
    <property type="protein sequence ID" value="GES14077.1"/>
    <property type="molecule type" value="Genomic_DNA"/>
</dbReference>
<evidence type="ECO:0000256" key="1">
    <source>
        <dbReference type="ARBA" id="ARBA00004651"/>
    </source>
</evidence>
<keyword evidence="11" id="KW-1185">Reference proteome</keyword>
<keyword evidence="2" id="KW-1003">Cell membrane</keyword>
<comment type="similarity">
    <text evidence="6">Belongs to the ABC-4 integral membrane protein family.</text>
</comment>
<evidence type="ECO:0000313" key="11">
    <source>
        <dbReference type="Proteomes" id="UP000331127"/>
    </source>
</evidence>
<feature type="domain" description="ABC3 transporter permease C-terminal" evidence="8">
    <location>
        <begin position="484"/>
        <end position="593"/>
    </location>
</feature>
<gene>
    <name evidence="10" type="ORF">Amac_076740</name>
</gene>
<feature type="transmembrane region" description="Helical" evidence="7">
    <location>
        <begin position="21"/>
        <end position="43"/>
    </location>
</feature>
<feature type="domain" description="MacB-like periplasmic core" evidence="9">
    <location>
        <begin position="26"/>
        <end position="178"/>
    </location>
</feature>
<sequence length="604" mass="61759">MLGRILLVGRLAVRDLRRRRIEAALLLLAIMAATTTLTLALVLRDAASDPYQSTRAATHGPDVVAGVYQPAKLSGLEELAGAAGVIDHSGPYPVAPAKLQASGRTSDVQVVGRDAAPASVDQPELIQGSWVRDGGVVVEAAFANALHVRVGDPVTLDSRSFEVVGVAVTAAMPPYPGASCIVAIGCVNGAITDEVPPGLLHNPGLVWLTQADVRSLTTDSLSYVMNLKLADPAEAQAFVANHGEHGGATPMQPWENILEDATELARDSQILLLIGAWLLGLLAVAGLSVLVGGRMADQTRRVGLLKAVGGTPSLVAAVLLAEYVLVAIVAAAAGLAVGSLAAPLLAESSAGLIGSAGTPSMTMSTVGLVTAVALGVAVVATVVPAVRAARSSTVNALADSPRPPRRIGWLIAISARLPVPLLLALRVAARRPRRVVLGVVSIAITVSGIFVVLVLNAFLTTQPLAGGYADAQVEVLRQVLLVWIVILLSLAAVNAIVITWATVLDNRHSSALARALGATPRDVSTALAAAQVLPALVGAVVGVFPGGFALFAAINAITGGDSDRATLPSLWQLLAVVLATVLVVAALTAVPARLGGRRPVTETL</sequence>
<reference evidence="10 11" key="1">
    <citation type="submission" date="2019-10" db="EMBL/GenBank/DDBJ databases">
        <title>Whole genome shotgun sequence of Acrocarpospora macrocephala NBRC 16266.</title>
        <authorList>
            <person name="Ichikawa N."/>
            <person name="Kimura A."/>
            <person name="Kitahashi Y."/>
            <person name="Komaki H."/>
            <person name="Oguchi A."/>
        </authorList>
    </citation>
    <scope>NUCLEOTIDE SEQUENCE [LARGE SCALE GENOMIC DNA]</scope>
    <source>
        <strain evidence="10 11">NBRC 16266</strain>
    </source>
</reference>
<comment type="caution">
    <text evidence="10">The sequence shown here is derived from an EMBL/GenBank/DDBJ whole genome shotgun (WGS) entry which is preliminary data.</text>
</comment>
<feature type="transmembrane region" description="Helical" evidence="7">
    <location>
        <begin position="479"/>
        <end position="504"/>
    </location>
</feature>
<accession>A0A5M3WX87</accession>
<dbReference type="AlphaFoldDB" id="A0A5M3WX87"/>
<dbReference type="InterPro" id="IPR003838">
    <property type="entry name" value="ABC3_permease_C"/>
</dbReference>
<dbReference type="Pfam" id="PF12704">
    <property type="entry name" value="MacB_PCD"/>
    <property type="match status" value="1"/>
</dbReference>
<evidence type="ECO:0000256" key="3">
    <source>
        <dbReference type="ARBA" id="ARBA00022692"/>
    </source>
</evidence>
<dbReference type="Proteomes" id="UP000331127">
    <property type="component" value="Unassembled WGS sequence"/>
</dbReference>
<feature type="transmembrane region" description="Helical" evidence="7">
    <location>
        <begin position="270"/>
        <end position="291"/>
    </location>
</feature>
<evidence type="ECO:0000256" key="7">
    <source>
        <dbReference type="SAM" id="Phobius"/>
    </source>
</evidence>
<dbReference type="InterPro" id="IPR050250">
    <property type="entry name" value="Macrolide_Exporter_MacB"/>
</dbReference>
<dbReference type="GO" id="GO:0005886">
    <property type="term" value="C:plasma membrane"/>
    <property type="evidence" value="ECO:0007669"/>
    <property type="project" value="UniProtKB-SubCell"/>
</dbReference>
<feature type="domain" description="ABC3 transporter permease C-terminal" evidence="8">
    <location>
        <begin position="275"/>
        <end position="391"/>
    </location>
</feature>
<protein>
    <submittedName>
        <fullName evidence="10">Uncharacterized protein</fullName>
    </submittedName>
</protein>
<evidence type="ECO:0000259" key="9">
    <source>
        <dbReference type="Pfam" id="PF12704"/>
    </source>
</evidence>
<keyword evidence="5 7" id="KW-0472">Membrane</keyword>
<dbReference type="Pfam" id="PF02687">
    <property type="entry name" value="FtsX"/>
    <property type="match status" value="2"/>
</dbReference>
<evidence type="ECO:0000256" key="5">
    <source>
        <dbReference type="ARBA" id="ARBA00023136"/>
    </source>
</evidence>
<evidence type="ECO:0000256" key="6">
    <source>
        <dbReference type="ARBA" id="ARBA00038076"/>
    </source>
</evidence>